<keyword evidence="2" id="KW-0472">Membrane</keyword>
<evidence type="ECO:0000256" key="2">
    <source>
        <dbReference type="SAM" id="Phobius"/>
    </source>
</evidence>
<evidence type="ECO:0000256" key="1">
    <source>
        <dbReference type="PIRSR" id="PIRSR001221-1"/>
    </source>
</evidence>
<keyword evidence="5" id="KW-1185">Reference proteome</keyword>
<feature type="active site" description="Charge relay system" evidence="1">
    <location>
        <position position="200"/>
    </location>
</feature>
<feature type="active site" description="Charge relay system" evidence="1">
    <location>
        <position position="125"/>
    </location>
</feature>
<dbReference type="PANTHER" id="PTHR43372">
    <property type="entry name" value="FATTY-ACID AMIDE HYDROLASE"/>
    <property type="match status" value="1"/>
</dbReference>
<dbReference type="PANTHER" id="PTHR43372:SF4">
    <property type="entry name" value="FATTY-ACID AMIDE HYDROLASE 2"/>
    <property type="match status" value="1"/>
</dbReference>
<organism evidence="4 5">
    <name type="scientific">Nephila pilipes</name>
    <name type="common">Giant wood spider</name>
    <name type="synonym">Nephila maculata</name>
    <dbReference type="NCBI Taxonomy" id="299642"/>
    <lineage>
        <taxon>Eukaryota</taxon>
        <taxon>Metazoa</taxon>
        <taxon>Ecdysozoa</taxon>
        <taxon>Arthropoda</taxon>
        <taxon>Chelicerata</taxon>
        <taxon>Arachnida</taxon>
        <taxon>Araneae</taxon>
        <taxon>Araneomorphae</taxon>
        <taxon>Entelegynae</taxon>
        <taxon>Araneoidea</taxon>
        <taxon>Nephilidae</taxon>
        <taxon>Nephila</taxon>
    </lineage>
</organism>
<reference evidence="4" key="1">
    <citation type="submission" date="2020-08" db="EMBL/GenBank/DDBJ databases">
        <title>Multicomponent nature underlies the extraordinary mechanical properties of spider dragline silk.</title>
        <authorList>
            <person name="Kono N."/>
            <person name="Nakamura H."/>
            <person name="Mori M."/>
            <person name="Yoshida Y."/>
            <person name="Ohtoshi R."/>
            <person name="Malay A.D."/>
            <person name="Moran D.A.P."/>
            <person name="Tomita M."/>
            <person name="Numata K."/>
            <person name="Arakawa K."/>
        </authorList>
    </citation>
    <scope>NUCLEOTIDE SEQUENCE</scope>
</reference>
<comment type="caution">
    <text evidence="4">The sequence shown here is derived from an EMBL/GenBank/DDBJ whole genome shotgun (WGS) entry which is preliminary data.</text>
</comment>
<keyword evidence="4" id="KW-0378">Hydrolase</keyword>
<dbReference type="EMBL" id="BMAW01002259">
    <property type="protein sequence ID" value="GFS77665.1"/>
    <property type="molecule type" value="Genomic_DNA"/>
</dbReference>
<dbReference type="AlphaFoldDB" id="A0A8X6T6N3"/>
<sequence length="521" mass="57213">MLPIWFYIFHVICTILRFIVHYTYALFYCGKGKIVPKVKNPLLLKSAAKLAEEIREGTIKSEEIIRAYMERILEVEPYINATVERCFSDALEEAKKVDSLIASGSYTKEQLAKEKPLLGIPFSVKVLLLVKGLKCTGGSVLFKDLKATEDSPGVAIMKKAGAIVIATTNTAETGMDFETHNILHGKTCNPFDTHKTSGGSSGGESALIAASGSVLGLGNDLLGSIRVPCHFTGLFGHKPTMGLVPNWGCHPTPDPPMAHYLYTGPMCRYAEDLIVSMKVLSSESGVPINFGQKVDFKNLKVYYMKEIRSPMIAPVKSEITFAVESAVSYFTKSYDLEAKEVKMISLYDANRAAINLIMNGVKDLKATLTAGKGNFINEKLDFVKFLFGKSTLSKGPLVVLNGSKIKLFLDKNKAAYYEELVKSWEKEFDNILDENAILLMPTMPMTAPYHSEITMFLPSSCYTSIFNVLGLPSTQCPLGYNSDGMPYGIQIVGRKNNDALTIACAVELEKAFGGWKDPGSL</sequence>
<dbReference type="InterPro" id="IPR036928">
    <property type="entry name" value="AS_sf"/>
</dbReference>
<dbReference type="GO" id="GO:0016787">
    <property type="term" value="F:hydrolase activity"/>
    <property type="evidence" value="ECO:0007669"/>
    <property type="project" value="UniProtKB-KW"/>
</dbReference>
<feature type="active site" description="Acyl-ester intermediate" evidence="1">
    <location>
        <position position="224"/>
    </location>
</feature>
<proteinExistence type="predicted"/>
<dbReference type="Gene3D" id="3.90.1300.10">
    <property type="entry name" value="Amidase signature (AS) domain"/>
    <property type="match status" value="1"/>
</dbReference>
<evidence type="ECO:0000259" key="3">
    <source>
        <dbReference type="Pfam" id="PF01425"/>
    </source>
</evidence>
<protein>
    <submittedName>
        <fullName evidence="4">Fatty-acid amide hydrolase 2-A</fullName>
    </submittedName>
</protein>
<keyword evidence="2" id="KW-1133">Transmembrane helix</keyword>
<dbReference type="Proteomes" id="UP000887013">
    <property type="component" value="Unassembled WGS sequence"/>
</dbReference>
<feature type="domain" description="Amidase" evidence="3">
    <location>
        <begin position="63"/>
        <end position="500"/>
    </location>
</feature>
<dbReference type="PIRSF" id="PIRSF001221">
    <property type="entry name" value="Amidase_fungi"/>
    <property type="match status" value="1"/>
</dbReference>
<dbReference type="InterPro" id="IPR052739">
    <property type="entry name" value="FAAH2"/>
</dbReference>
<dbReference type="Pfam" id="PF01425">
    <property type="entry name" value="Amidase"/>
    <property type="match status" value="1"/>
</dbReference>
<evidence type="ECO:0000313" key="4">
    <source>
        <dbReference type="EMBL" id="GFS77665.1"/>
    </source>
</evidence>
<name>A0A8X6T6N3_NEPPI</name>
<keyword evidence="2" id="KW-0812">Transmembrane</keyword>
<dbReference type="OrthoDB" id="6428749at2759"/>
<dbReference type="SUPFAM" id="SSF75304">
    <property type="entry name" value="Amidase signature (AS) enzymes"/>
    <property type="match status" value="1"/>
</dbReference>
<accession>A0A8X6T6N3</accession>
<dbReference type="GO" id="GO:0012505">
    <property type="term" value="C:endomembrane system"/>
    <property type="evidence" value="ECO:0007669"/>
    <property type="project" value="TreeGrafter"/>
</dbReference>
<dbReference type="InterPro" id="IPR023631">
    <property type="entry name" value="Amidase_dom"/>
</dbReference>
<evidence type="ECO:0000313" key="5">
    <source>
        <dbReference type="Proteomes" id="UP000887013"/>
    </source>
</evidence>
<gene>
    <name evidence="4" type="primary">faah2a</name>
    <name evidence="4" type="ORF">NPIL_696551</name>
</gene>
<feature type="transmembrane region" description="Helical" evidence="2">
    <location>
        <begin position="6"/>
        <end position="29"/>
    </location>
</feature>